<accession>A0A3L6GAL1</accession>
<protein>
    <submittedName>
        <fullName evidence="1">Uncharacterized protein</fullName>
    </submittedName>
</protein>
<name>A0A3L6GAL1_MAIZE</name>
<dbReference type="AlphaFoldDB" id="A0A3L6GAL1"/>
<organism evidence="1">
    <name type="scientific">Zea mays</name>
    <name type="common">Maize</name>
    <dbReference type="NCBI Taxonomy" id="4577"/>
    <lineage>
        <taxon>Eukaryota</taxon>
        <taxon>Viridiplantae</taxon>
        <taxon>Streptophyta</taxon>
        <taxon>Embryophyta</taxon>
        <taxon>Tracheophyta</taxon>
        <taxon>Spermatophyta</taxon>
        <taxon>Magnoliopsida</taxon>
        <taxon>Liliopsida</taxon>
        <taxon>Poales</taxon>
        <taxon>Poaceae</taxon>
        <taxon>PACMAD clade</taxon>
        <taxon>Panicoideae</taxon>
        <taxon>Andropogonodae</taxon>
        <taxon>Andropogoneae</taxon>
        <taxon>Tripsacinae</taxon>
        <taxon>Zea</taxon>
    </lineage>
</organism>
<gene>
    <name evidence="1" type="ORF">Zm00014a_012528</name>
</gene>
<dbReference type="Proteomes" id="UP000251960">
    <property type="component" value="Chromosome 10"/>
</dbReference>
<reference evidence="1" key="1">
    <citation type="journal article" date="2018" name="Nat. Genet.">
        <title>Extensive intraspecific gene order and gene structural variations between Mo17 and other maize genomes.</title>
        <authorList>
            <person name="Sun S."/>
            <person name="Zhou Y."/>
            <person name="Chen J."/>
            <person name="Shi J."/>
            <person name="Zhao H."/>
            <person name="Zhao H."/>
            <person name="Song W."/>
            <person name="Zhang M."/>
            <person name="Cui Y."/>
            <person name="Dong X."/>
            <person name="Liu H."/>
            <person name="Ma X."/>
            <person name="Jiao Y."/>
            <person name="Wang B."/>
            <person name="Wei X."/>
            <person name="Stein J.C."/>
            <person name="Glaubitz J.C."/>
            <person name="Lu F."/>
            <person name="Yu G."/>
            <person name="Liang C."/>
            <person name="Fengler K."/>
            <person name="Li B."/>
            <person name="Rafalski A."/>
            <person name="Schnable P.S."/>
            <person name="Ware D.H."/>
            <person name="Buckler E.S."/>
            <person name="Lai J."/>
        </authorList>
    </citation>
    <scope>NUCLEOTIDE SEQUENCE [LARGE SCALE GENOMIC DNA]</scope>
    <source>
        <tissue evidence="1">Seedling</tissue>
    </source>
</reference>
<evidence type="ECO:0000313" key="1">
    <source>
        <dbReference type="EMBL" id="PWZ45416.1"/>
    </source>
</evidence>
<proteinExistence type="predicted"/>
<dbReference type="EMBL" id="NCVQ01000002">
    <property type="protein sequence ID" value="PWZ45416.1"/>
    <property type="molecule type" value="Genomic_DNA"/>
</dbReference>
<sequence length="98" mass="11541">MTISRPTRRWTTRNIMEFLGSLGHELHVGWLRSLGIMLFRPICIPTCSHQPIVIFMLDLYSRTYSALVYIWSIGPDIYRTTRTDLMADLRLVVWSVPW</sequence>
<comment type="caution">
    <text evidence="1">The sequence shown here is derived from an EMBL/GenBank/DDBJ whole genome shotgun (WGS) entry which is preliminary data.</text>
</comment>